<dbReference type="Proteomes" id="UP001260959">
    <property type="component" value="Unassembled WGS sequence"/>
</dbReference>
<reference evidence="1 2" key="1">
    <citation type="submission" date="2023-08" db="EMBL/GenBank/DDBJ databases">
        <authorList>
            <person name="Maltman C."/>
        </authorList>
    </citation>
    <scope>NUCLEOTIDE SEQUENCE [LARGE SCALE GENOMIC DNA]</scope>
    <source>
        <strain evidence="1 2">ES2</strain>
    </source>
</reference>
<comment type="caution">
    <text evidence="1">The sequence shown here is derived from an EMBL/GenBank/DDBJ whole genome shotgun (WGS) entry which is preliminary data.</text>
</comment>
<protein>
    <recommendedName>
        <fullName evidence="3">Carboxypeptidase regulatory-like domain-containing protein</fullName>
    </recommendedName>
</protein>
<sequence>MKNQIKIPNPCPENWENMQDFPSGKFCEKCSKCVVDFTEKTDTQINEILHMANGQEICGRISKRSLALAAAGIILITNLTFVQAQTKNNSEITTEQKAKTITQVSGKLIFKRTNKEISNAEVFFICKSKYIKTITDENGNFTLEIPNELIERKNILYFDFDKLNDETYKNPDRKVPNTINADIYENTSIIFSKKEQINEKEFQIESQHRYLEIGAVVVTSENPPDYYYFNGKSMSEKKFDKLKKENPNYQYFFFKDREAEIISGKGYLDSLQLLYSN</sequence>
<evidence type="ECO:0000313" key="2">
    <source>
        <dbReference type="Proteomes" id="UP001260959"/>
    </source>
</evidence>
<gene>
    <name evidence="1" type="ORF">REB14_04340</name>
</gene>
<evidence type="ECO:0000313" key="1">
    <source>
        <dbReference type="EMBL" id="MDR4951411.1"/>
    </source>
</evidence>
<accession>A0ABU1E0W4</accession>
<dbReference type="RefSeq" id="WP_309521605.1">
    <property type="nucleotide sequence ID" value="NZ_JAVIXS010000003.1"/>
</dbReference>
<proteinExistence type="predicted"/>
<organism evidence="1 2">
    <name type="scientific">Chryseobacterium metallicongregator</name>
    <dbReference type="NCBI Taxonomy" id="3073042"/>
    <lineage>
        <taxon>Bacteria</taxon>
        <taxon>Pseudomonadati</taxon>
        <taxon>Bacteroidota</taxon>
        <taxon>Flavobacteriia</taxon>
        <taxon>Flavobacteriales</taxon>
        <taxon>Weeksellaceae</taxon>
        <taxon>Chryseobacterium group</taxon>
        <taxon>Chryseobacterium</taxon>
    </lineage>
</organism>
<evidence type="ECO:0008006" key="3">
    <source>
        <dbReference type="Google" id="ProtNLM"/>
    </source>
</evidence>
<keyword evidence="2" id="KW-1185">Reference proteome</keyword>
<dbReference type="EMBL" id="JAVIXS010000003">
    <property type="protein sequence ID" value="MDR4951411.1"/>
    <property type="molecule type" value="Genomic_DNA"/>
</dbReference>
<name>A0ABU1E0W4_9FLAO</name>